<dbReference type="Proteomes" id="UP001261624">
    <property type="component" value="Unassembled WGS sequence"/>
</dbReference>
<comment type="caution">
    <text evidence="8">The sequence shown here is derived from an EMBL/GenBank/DDBJ whole genome shotgun (WGS) entry which is preliminary data.</text>
</comment>
<dbReference type="InterPro" id="IPR006096">
    <property type="entry name" value="Glu/Leu/Phe/Val/Trp_DH_C"/>
</dbReference>
<dbReference type="Pfam" id="PF00208">
    <property type="entry name" value="ELFV_dehydrog"/>
    <property type="match status" value="1"/>
</dbReference>
<evidence type="ECO:0000313" key="8">
    <source>
        <dbReference type="EMBL" id="MDT0689741.1"/>
    </source>
</evidence>
<evidence type="ECO:0000256" key="2">
    <source>
        <dbReference type="ARBA" id="ARBA00011643"/>
    </source>
</evidence>
<dbReference type="SMART" id="SM00839">
    <property type="entry name" value="ELFV_dehydrog"/>
    <property type="match status" value="1"/>
</dbReference>
<comment type="subunit">
    <text evidence="2">Homohexamer.</text>
</comment>
<dbReference type="InterPro" id="IPR046346">
    <property type="entry name" value="Aminoacid_DH-like_N_sf"/>
</dbReference>
<dbReference type="SUPFAM" id="SSF51735">
    <property type="entry name" value="NAD(P)-binding Rossmann-fold domains"/>
    <property type="match status" value="1"/>
</dbReference>
<dbReference type="EMBL" id="JAVRHM010000007">
    <property type="protein sequence ID" value="MDT0689741.1"/>
    <property type="molecule type" value="Genomic_DNA"/>
</dbReference>
<evidence type="ECO:0000256" key="6">
    <source>
        <dbReference type="RuleBase" id="RU004417"/>
    </source>
</evidence>
<reference evidence="8 9" key="1">
    <citation type="submission" date="2023-09" db="EMBL/GenBank/DDBJ databases">
        <authorList>
            <person name="Rey-Velasco X."/>
        </authorList>
    </citation>
    <scope>NUCLEOTIDE SEQUENCE [LARGE SCALE GENOMIC DNA]</scope>
    <source>
        <strain evidence="8 9">F188</strain>
    </source>
</reference>
<dbReference type="Gene3D" id="1.10.285.10">
    <property type="entry name" value="Glutamate Dehydrogenase, chain A, domain 3"/>
    <property type="match status" value="2"/>
</dbReference>
<evidence type="ECO:0000256" key="3">
    <source>
        <dbReference type="ARBA" id="ARBA00023002"/>
    </source>
</evidence>
<evidence type="ECO:0000259" key="7">
    <source>
        <dbReference type="SMART" id="SM00839"/>
    </source>
</evidence>
<accession>A0ABU3E158</accession>
<dbReference type="SUPFAM" id="SSF53223">
    <property type="entry name" value="Aminoacid dehydrogenase-like, N-terminal domain"/>
    <property type="match status" value="1"/>
</dbReference>
<dbReference type="PANTHER" id="PTHR43571">
    <property type="entry name" value="NADP-SPECIFIC GLUTAMATE DEHYDROGENASE 1-RELATED"/>
    <property type="match status" value="1"/>
</dbReference>
<organism evidence="8 9">
    <name type="scientific">Autumnicola patrickiae</name>
    <dbReference type="NCBI Taxonomy" id="3075591"/>
    <lineage>
        <taxon>Bacteria</taxon>
        <taxon>Pseudomonadati</taxon>
        <taxon>Bacteroidota</taxon>
        <taxon>Flavobacteriia</taxon>
        <taxon>Flavobacteriales</taxon>
        <taxon>Flavobacteriaceae</taxon>
        <taxon>Autumnicola</taxon>
    </lineage>
</organism>
<dbReference type="CDD" id="cd05313">
    <property type="entry name" value="NAD_bind_2_Glu_DH"/>
    <property type="match status" value="1"/>
</dbReference>
<dbReference type="PRINTS" id="PR00082">
    <property type="entry name" value="GLFDHDRGNASE"/>
</dbReference>
<keyword evidence="9" id="KW-1185">Reference proteome</keyword>
<protein>
    <recommendedName>
        <fullName evidence="5">Glutamate dehydrogenase</fullName>
    </recommendedName>
</protein>
<dbReference type="Gene3D" id="3.40.50.720">
    <property type="entry name" value="NAD(P)-binding Rossmann-like Domain"/>
    <property type="match status" value="1"/>
</dbReference>
<evidence type="ECO:0000256" key="1">
    <source>
        <dbReference type="ARBA" id="ARBA00006382"/>
    </source>
</evidence>
<proteinExistence type="inferred from homology"/>
<dbReference type="InterPro" id="IPR006095">
    <property type="entry name" value="Glu/Leu/Phe/Val/Trp_DH"/>
</dbReference>
<evidence type="ECO:0000313" key="9">
    <source>
        <dbReference type="Proteomes" id="UP001261624"/>
    </source>
</evidence>
<dbReference type="NCBIfam" id="NF006929">
    <property type="entry name" value="PRK09414.1"/>
    <property type="match status" value="1"/>
</dbReference>
<dbReference type="PROSITE" id="PS00074">
    <property type="entry name" value="GLFV_DEHYDROGENASE"/>
    <property type="match status" value="1"/>
</dbReference>
<dbReference type="InterPro" id="IPR006097">
    <property type="entry name" value="Glu/Leu/Phe/Val/Trp_DH_dimer"/>
</dbReference>
<dbReference type="Pfam" id="PF02812">
    <property type="entry name" value="ELFV_dehydrog_N"/>
    <property type="match status" value="1"/>
</dbReference>
<keyword evidence="4" id="KW-0520">NAD</keyword>
<dbReference type="InterPro" id="IPR033922">
    <property type="entry name" value="NAD_bind_Glu_DH"/>
</dbReference>
<dbReference type="GO" id="GO:0004354">
    <property type="term" value="F:glutamate dehydrogenase (NADP+) activity"/>
    <property type="evidence" value="ECO:0007669"/>
    <property type="project" value="UniProtKB-EC"/>
</dbReference>
<comment type="similarity">
    <text evidence="1 5 6">Belongs to the Glu/Leu/Phe/Val dehydrogenases family.</text>
</comment>
<dbReference type="Gene3D" id="3.40.50.10860">
    <property type="entry name" value="Leucine Dehydrogenase, chain A, domain 1"/>
    <property type="match status" value="1"/>
</dbReference>
<keyword evidence="3 5" id="KW-0560">Oxidoreductase</keyword>
<dbReference type="InterPro" id="IPR036291">
    <property type="entry name" value="NAD(P)-bd_dom_sf"/>
</dbReference>
<dbReference type="InterPro" id="IPR050724">
    <property type="entry name" value="Glu_Leu_Phe_Val_DH"/>
</dbReference>
<sequence>MEQNVKDFLDKISKRNQNEPEFMQAVHEVAETIIPFIEKNKKYQNAKLLERMVEPERVLMFRVPWVDEKGEIQVNRGFRIQMNSAIGPYKGGLRFHPSVNLSILKFLAFEQVFKNSLTTLPMGGGKGGSDFDPKGKTDNEVMRFCQSFMTELFRHIGANTDVPAGDIGVGGREVGYMYGQYKRLQNEFTGILTGKAISYGGSLIRPEATGYGNVYFTENMLSKKGDSIKGKTIVISGSGNVAQYAAEKALQLGGKVLTMSDSGGYVYDKEGIDAGKLQYVMNLKNEKRGRISEYVEQYPNAEYFEGKTPWGINCDIAMPCATQNELLEEDAKTLVSNGCICVGEGANMPCTPEAVAVFQEAKILFSPGKASNAGGVATSGLEMSQNSMRYSWTSEEVDGKLKEIMNDIHAKCVEFGSDEDGYVDYVKGANIAGFVKVADAMLAQGVV</sequence>
<dbReference type="PANTHER" id="PTHR43571:SF1">
    <property type="entry name" value="NADP-SPECIFIC GLUTAMATE DEHYDROGENASE 1-RELATED"/>
    <property type="match status" value="1"/>
</dbReference>
<dbReference type="RefSeq" id="WP_311683567.1">
    <property type="nucleotide sequence ID" value="NZ_JAVRHM010000007.1"/>
</dbReference>
<feature type="domain" description="Glutamate/phenylalanine/leucine/valine/L-tryptophan dehydrogenase C-terminal" evidence="7">
    <location>
        <begin position="202"/>
        <end position="445"/>
    </location>
</feature>
<dbReference type="InterPro" id="IPR033524">
    <property type="entry name" value="Glu/Leu/Phe/Val_DH_AS"/>
</dbReference>
<dbReference type="PIRSF" id="PIRSF000185">
    <property type="entry name" value="Glu_DH"/>
    <property type="match status" value="1"/>
</dbReference>
<evidence type="ECO:0000256" key="4">
    <source>
        <dbReference type="ARBA" id="ARBA00023027"/>
    </source>
</evidence>
<name>A0ABU3E158_9FLAO</name>
<evidence type="ECO:0000256" key="5">
    <source>
        <dbReference type="PIRNR" id="PIRNR000185"/>
    </source>
</evidence>
<gene>
    <name evidence="8" type="primary">gdhA</name>
    <name evidence="8" type="ORF">RM549_08095</name>
</gene>
<dbReference type="InterPro" id="IPR014362">
    <property type="entry name" value="Glu_DH"/>
</dbReference>